<evidence type="ECO:0000313" key="2">
    <source>
        <dbReference type="Proteomes" id="UP000186513"/>
    </source>
</evidence>
<dbReference type="STRING" id="1121279.SAMN02745887_02047"/>
<reference evidence="1 2" key="1">
    <citation type="submission" date="2016-11" db="EMBL/GenBank/DDBJ databases">
        <authorList>
            <person name="Jaros S."/>
            <person name="Januszkiewicz K."/>
            <person name="Wedrychowicz H."/>
        </authorList>
    </citation>
    <scope>NUCLEOTIDE SEQUENCE [LARGE SCALE GENOMIC DNA]</scope>
    <source>
        <strain evidence="1 2">DSM 18899</strain>
    </source>
</reference>
<organism evidence="1 2">
    <name type="scientific">Chitinimonas taiwanensis DSM 18899</name>
    <dbReference type="NCBI Taxonomy" id="1121279"/>
    <lineage>
        <taxon>Bacteria</taxon>
        <taxon>Pseudomonadati</taxon>
        <taxon>Pseudomonadota</taxon>
        <taxon>Betaproteobacteria</taxon>
        <taxon>Neisseriales</taxon>
        <taxon>Chitinibacteraceae</taxon>
        <taxon>Chitinimonas</taxon>
    </lineage>
</organism>
<keyword evidence="2" id="KW-1185">Reference proteome</keyword>
<name>A0A1K2HIY1_9NEIS</name>
<dbReference type="Proteomes" id="UP000186513">
    <property type="component" value="Unassembled WGS sequence"/>
</dbReference>
<proteinExistence type="predicted"/>
<dbReference type="RefSeq" id="WP_072428553.1">
    <property type="nucleotide sequence ID" value="NZ_FPKR01000007.1"/>
</dbReference>
<evidence type="ECO:0000313" key="1">
    <source>
        <dbReference type="EMBL" id="SFZ76653.1"/>
    </source>
</evidence>
<accession>A0A1K2HIY1</accession>
<sequence length="141" mass="15054">MKPAWQAGLAVAGLAALLSAGYLLQPRTAAPVQRYQCTDLTQPCPVELAGQRYQLQAASAPSALRPFRLSLRGTTPPDTLSVRFGMQGMEMGPIAFPLPKQADGSAAANIVLPYCVQGRRDWWLRLESADAAIEVAFQAAG</sequence>
<dbReference type="EMBL" id="FPKR01000007">
    <property type="protein sequence ID" value="SFZ76653.1"/>
    <property type="molecule type" value="Genomic_DNA"/>
</dbReference>
<dbReference type="OrthoDB" id="9134483at2"/>
<gene>
    <name evidence="1" type="ORF">SAMN02745887_02047</name>
</gene>
<protein>
    <submittedName>
        <fullName evidence="1">Uncharacterized protein</fullName>
    </submittedName>
</protein>
<dbReference type="AlphaFoldDB" id="A0A1K2HIY1"/>